<evidence type="ECO:0000256" key="8">
    <source>
        <dbReference type="ARBA" id="ARBA00022777"/>
    </source>
</evidence>
<comment type="similarity">
    <text evidence="3">Belongs to the pyruvate kinase family.</text>
</comment>
<proteinExistence type="inferred from homology"/>
<protein>
    <recommendedName>
        <fullName evidence="4">pyruvate kinase</fullName>
        <ecNumber evidence="4">2.7.1.40</ecNumber>
    </recommendedName>
</protein>
<dbReference type="InterPro" id="IPR011037">
    <property type="entry name" value="Pyrv_Knase-like_insert_dom_sf"/>
</dbReference>
<dbReference type="PANTHER" id="PTHR11817">
    <property type="entry name" value="PYRUVATE KINASE"/>
    <property type="match status" value="1"/>
</dbReference>
<dbReference type="GO" id="GO:0016301">
    <property type="term" value="F:kinase activity"/>
    <property type="evidence" value="ECO:0007669"/>
    <property type="project" value="UniProtKB-KW"/>
</dbReference>
<dbReference type="InterPro" id="IPR040442">
    <property type="entry name" value="Pyrv_kinase-like_dom_sf"/>
</dbReference>
<keyword evidence="6" id="KW-0479">Metal-binding</keyword>
<keyword evidence="8 15" id="KW-0418">Kinase</keyword>
<sequence>MYGPQSLYLSQPAHSLTLSILEPLANYRAPRIVCTIGPSTQSVGALKGLIRSGMSVARMNFSHGSHEYHQTTINNVRQAAAGLGVNIATALDTKGPEIRTGLFVGGVAVMGKGTTCYVTAGAGFSDKGAKEKFHIDHASLPKVVSPGGYIYIDGGILILRVLSHGDEQTLKRTVTNVRAISGRRGVNLPGCATEGLRGPAVRRGAGRGHDFRVVYPECGAGGRGAEGAWSEGGRHHGHLQDREPPGRAEHRLDHRGERRHHGCARRPRC</sequence>
<dbReference type="EC" id="2.7.1.40" evidence="4"/>
<evidence type="ECO:0000256" key="5">
    <source>
        <dbReference type="ARBA" id="ARBA00022679"/>
    </source>
</evidence>
<evidence type="ECO:0000256" key="2">
    <source>
        <dbReference type="ARBA" id="ARBA00004997"/>
    </source>
</evidence>
<dbReference type="Gene3D" id="2.40.33.10">
    <property type="entry name" value="PK beta-barrel domain-like"/>
    <property type="match status" value="1"/>
</dbReference>
<evidence type="ECO:0000256" key="4">
    <source>
        <dbReference type="ARBA" id="ARBA00012142"/>
    </source>
</evidence>
<evidence type="ECO:0000313" key="15">
    <source>
        <dbReference type="EMBL" id="KAL0530786.1"/>
    </source>
</evidence>
<accession>A0AAW3C9A3</accession>
<keyword evidence="5" id="KW-0808">Transferase</keyword>
<organism evidence="15 16">
    <name type="scientific">Leishmania naiffi</name>
    <dbReference type="NCBI Taxonomy" id="5678"/>
    <lineage>
        <taxon>Eukaryota</taxon>
        <taxon>Discoba</taxon>
        <taxon>Euglenozoa</taxon>
        <taxon>Kinetoplastea</taxon>
        <taxon>Metakinetoplastina</taxon>
        <taxon>Trypanosomatida</taxon>
        <taxon>Trypanosomatidae</taxon>
        <taxon>Leishmaniinae</taxon>
        <taxon>Leishmania</taxon>
        <taxon>Leishmania naiffi species complex</taxon>
    </lineage>
</organism>
<evidence type="ECO:0000256" key="10">
    <source>
        <dbReference type="ARBA" id="ARBA00022842"/>
    </source>
</evidence>
<keyword evidence="16" id="KW-1185">Reference proteome</keyword>
<evidence type="ECO:0000256" key="9">
    <source>
        <dbReference type="ARBA" id="ARBA00022840"/>
    </source>
</evidence>
<feature type="compositionally biased region" description="Basic residues" evidence="13">
    <location>
        <begin position="257"/>
        <end position="269"/>
    </location>
</feature>
<evidence type="ECO:0000256" key="7">
    <source>
        <dbReference type="ARBA" id="ARBA00022741"/>
    </source>
</evidence>
<evidence type="ECO:0000256" key="13">
    <source>
        <dbReference type="SAM" id="MobiDB-lite"/>
    </source>
</evidence>
<dbReference type="InterPro" id="IPR015806">
    <property type="entry name" value="Pyrv_Knase_insert_dom_sf"/>
</dbReference>
<evidence type="ECO:0000256" key="11">
    <source>
        <dbReference type="ARBA" id="ARBA00023152"/>
    </source>
</evidence>
<evidence type="ECO:0000313" key="16">
    <source>
        <dbReference type="Proteomes" id="UP001501274"/>
    </source>
</evidence>
<keyword evidence="9" id="KW-0067">ATP-binding</keyword>
<dbReference type="SUPFAM" id="SSF50800">
    <property type="entry name" value="PK beta-barrel domain-like"/>
    <property type="match status" value="1"/>
</dbReference>
<keyword evidence="10" id="KW-0460">Magnesium</keyword>
<keyword evidence="12 15" id="KW-0670">Pyruvate</keyword>
<gene>
    <name evidence="15" type="ORF">Q4I28_000618</name>
</gene>
<comment type="pathway">
    <text evidence="2">Carbohydrate degradation; glycolysis; pyruvate from D-glyceraldehyde 3-phosphate: step 5/5.</text>
</comment>
<evidence type="ECO:0000256" key="12">
    <source>
        <dbReference type="ARBA" id="ARBA00023317"/>
    </source>
</evidence>
<dbReference type="GO" id="GO:0004743">
    <property type="term" value="F:pyruvate kinase activity"/>
    <property type="evidence" value="ECO:0007669"/>
    <property type="project" value="UniProtKB-EC"/>
</dbReference>
<keyword evidence="11" id="KW-0324">Glycolysis</keyword>
<dbReference type="InterPro" id="IPR015813">
    <property type="entry name" value="Pyrv/PenolPyrv_kinase-like_dom"/>
</dbReference>
<dbReference type="AlphaFoldDB" id="A0AAW3C9A3"/>
<dbReference type="Proteomes" id="UP001501274">
    <property type="component" value="Unassembled WGS sequence"/>
</dbReference>
<dbReference type="SUPFAM" id="SSF51621">
    <property type="entry name" value="Phosphoenolpyruvate/pyruvate domain"/>
    <property type="match status" value="1"/>
</dbReference>
<feature type="region of interest" description="Disordered" evidence="13">
    <location>
        <begin position="224"/>
        <end position="269"/>
    </location>
</feature>
<dbReference type="InterPro" id="IPR015793">
    <property type="entry name" value="Pyrv_Knase_brl"/>
</dbReference>
<dbReference type="GO" id="GO:0030955">
    <property type="term" value="F:potassium ion binding"/>
    <property type="evidence" value="ECO:0007669"/>
    <property type="project" value="InterPro"/>
</dbReference>
<name>A0AAW3C9A3_9TRYP</name>
<evidence type="ECO:0000259" key="14">
    <source>
        <dbReference type="Pfam" id="PF00224"/>
    </source>
</evidence>
<evidence type="ECO:0000256" key="1">
    <source>
        <dbReference type="ARBA" id="ARBA00001958"/>
    </source>
</evidence>
<comment type="caution">
    <text evidence="15">The sequence shown here is derived from an EMBL/GenBank/DDBJ whole genome shotgun (WGS) entry which is preliminary data.</text>
</comment>
<comment type="cofactor">
    <cofactor evidence="1">
        <name>K(+)</name>
        <dbReference type="ChEBI" id="CHEBI:29103"/>
    </cofactor>
</comment>
<keyword evidence="7" id="KW-0547">Nucleotide-binding</keyword>
<feature type="compositionally biased region" description="Basic and acidic residues" evidence="13">
    <location>
        <begin position="232"/>
        <end position="256"/>
    </location>
</feature>
<evidence type="ECO:0000256" key="6">
    <source>
        <dbReference type="ARBA" id="ARBA00022723"/>
    </source>
</evidence>
<evidence type="ECO:0000256" key="3">
    <source>
        <dbReference type="ARBA" id="ARBA00008663"/>
    </source>
</evidence>
<dbReference type="InterPro" id="IPR001697">
    <property type="entry name" value="Pyr_Knase"/>
</dbReference>
<dbReference type="EMBL" id="JBAMZN010000002">
    <property type="protein sequence ID" value="KAL0530786.1"/>
    <property type="molecule type" value="Genomic_DNA"/>
</dbReference>
<dbReference type="GO" id="GO:0000287">
    <property type="term" value="F:magnesium ion binding"/>
    <property type="evidence" value="ECO:0007669"/>
    <property type="project" value="InterPro"/>
</dbReference>
<dbReference type="Gene3D" id="3.20.20.60">
    <property type="entry name" value="Phosphoenolpyruvate-binding domains"/>
    <property type="match status" value="1"/>
</dbReference>
<dbReference type="GO" id="GO:0005524">
    <property type="term" value="F:ATP binding"/>
    <property type="evidence" value="ECO:0007669"/>
    <property type="project" value="UniProtKB-KW"/>
</dbReference>
<feature type="domain" description="Pyruvate kinase barrel" evidence="14">
    <location>
        <begin position="28"/>
        <end position="192"/>
    </location>
</feature>
<dbReference type="Pfam" id="PF00224">
    <property type="entry name" value="PK"/>
    <property type="match status" value="1"/>
</dbReference>
<dbReference type="FunFam" id="2.40.33.10:FF:000001">
    <property type="entry name" value="Pyruvate kinase"/>
    <property type="match status" value="1"/>
</dbReference>
<reference evidence="15 16" key="1">
    <citation type="submission" date="2024-02" db="EMBL/GenBank/DDBJ databases">
        <title>FIRST GENOME SEQUENCES OF Leishmania (Viannia) shawi, Leishmania (Viannia) lindenbergi AND Leishmania (Viannia) utingensis.</title>
        <authorList>
            <person name="Resadore F."/>
            <person name="Custodio M.G.F."/>
            <person name="Boite M.C."/>
            <person name="Cupolillo E."/>
            <person name="Ferreira G.E.M."/>
        </authorList>
    </citation>
    <scope>NUCLEOTIDE SEQUENCE [LARGE SCALE GENOMIC DNA]</scope>
    <source>
        <strain evidence="15 16">MDAS/BR/1979/M5533</strain>
    </source>
</reference>